<feature type="transmembrane region" description="Helical" evidence="1">
    <location>
        <begin position="169"/>
        <end position="202"/>
    </location>
</feature>
<organism evidence="2 3">
    <name type="scientific">Modestobacter italicus (strain DSM 44449 / CECT 9708 / BC 501)</name>
    <dbReference type="NCBI Taxonomy" id="2732864"/>
    <lineage>
        <taxon>Bacteria</taxon>
        <taxon>Bacillati</taxon>
        <taxon>Actinomycetota</taxon>
        <taxon>Actinomycetes</taxon>
        <taxon>Geodermatophilales</taxon>
        <taxon>Geodermatophilaceae</taxon>
        <taxon>Modestobacter</taxon>
    </lineage>
</organism>
<evidence type="ECO:0000256" key="1">
    <source>
        <dbReference type="SAM" id="Phobius"/>
    </source>
</evidence>
<dbReference type="PATRIC" id="fig|477641.3.peg.1104"/>
<protein>
    <submittedName>
        <fullName evidence="2">Uncharacterized protein</fullName>
    </submittedName>
</protein>
<dbReference type="EMBL" id="FO203431">
    <property type="protein sequence ID" value="CCH86621.1"/>
    <property type="molecule type" value="Genomic_DNA"/>
</dbReference>
<dbReference type="HOGENOM" id="CLU_849482_0_0_11"/>
<name>I4ETA8_MODI5</name>
<accession>I4ETA8</accession>
<feature type="transmembrane region" description="Helical" evidence="1">
    <location>
        <begin position="32"/>
        <end position="52"/>
    </location>
</feature>
<keyword evidence="1" id="KW-0812">Transmembrane</keyword>
<dbReference type="AlphaFoldDB" id="I4ETA8"/>
<feature type="transmembrane region" description="Helical" evidence="1">
    <location>
        <begin position="246"/>
        <end position="265"/>
    </location>
</feature>
<sequence length="338" mass="35352">MLTPPPAAPAGPFSGLLRAEAHRFLARRSIRVLLLLALAGWVTALVVSLVAFETPTPERLAEARATQQEQIELADQGREQCLADPLRPADVAPDDWCGPPATADQLPLSLFLEPEPFSLSADGTTGAVSVAALAAALAFLVGGTFVGAEWSTRSMVALLFWETRRPRVMAAKLLVTAVAAAVLGLLAQALWLGLATLLQAVVGDGVTPPAGFWSELLGTQGRGVLLTVVGGLLGFGLTNLLRNTGAATGVAFVYVAIVENAVRALRPAWQPWLLTNNAAALVLPDGLTLYLGDRVDAQGAYQPVEYLLGSGQAAVFLTLVTAAVVGVGVVLFSRRDLH</sequence>
<dbReference type="STRING" id="477641.MODMU_1171"/>
<feature type="transmembrane region" description="Helical" evidence="1">
    <location>
        <begin position="126"/>
        <end position="148"/>
    </location>
</feature>
<gene>
    <name evidence="2" type="ordered locus">MODMU_1171</name>
</gene>
<evidence type="ECO:0000313" key="2">
    <source>
        <dbReference type="EMBL" id="CCH86621.1"/>
    </source>
</evidence>
<keyword evidence="3" id="KW-1185">Reference proteome</keyword>
<keyword evidence="1" id="KW-1133">Transmembrane helix</keyword>
<reference evidence="2 3" key="1">
    <citation type="journal article" date="2012" name="J. Bacteriol.">
        <title>Genome Sequence of Radiation-Resistant Modestobacter marinus Strain BC501, a Representative Actinobacterium That Thrives on Calcareous Stone Surfaces.</title>
        <authorList>
            <person name="Normand P."/>
            <person name="Gury J."/>
            <person name="Pujic P."/>
            <person name="Chouaia B."/>
            <person name="Crotti E."/>
            <person name="Brusetti L."/>
            <person name="Daffonchio D."/>
            <person name="Vacherie B."/>
            <person name="Barbe V."/>
            <person name="Medigue C."/>
            <person name="Calteau A."/>
            <person name="Ghodhbane-Gtari F."/>
            <person name="Essoussi I."/>
            <person name="Nouioui I."/>
            <person name="Abbassi-Ghozzi I."/>
            <person name="Gtari M."/>
        </authorList>
    </citation>
    <scope>NUCLEOTIDE SEQUENCE [LARGE SCALE GENOMIC DNA]</scope>
    <source>
        <strain evidence="3">BC 501</strain>
    </source>
</reference>
<evidence type="ECO:0000313" key="3">
    <source>
        <dbReference type="Proteomes" id="UP000006461"/>
    </source>
</evidence>
<proteinExistence type="predicted"/>
<dbReference type="eggNOG" id="COG1277">
    <property type="taxonomic scope" value="Bacteria"/>
</dbReference>
<feature type="transmembrane region" description="Helical" evidence="1">
    <location>
        <begin position="222"/>
        <end position="241"/>
    </location>
</feature>
<keyword evidence="1" id="KW-0472">Membrane</keyword>
<feature type="transmembrane region" description="Helical" evidence="1">
    <location>
        <begin position="313"/>
        <end position="332"/>
    </location>
</feature>
<dbReference type="Proteomes" id="UP000006461">
    <property type="component" value="Chromosome"/>
</dbReference>
<dbReference type="KEGG" id="mmar:MODMU_1171"/>
<dbReference type="OMA" id="DYLPRDC"/>